<dbReference type="InterPro" id="IPR013815">
    <property type="entry name" value="ATP_grasp_subdomain_1"/>
</dbReference>
<keyword evidence="2 4" id="KW-0547">Nucleotide-binding</keyword>
<dbReference type="STRING" id="1298851.TST_1554"/>
<dbReference type="SUPFAM" id="SSF56059">
    <property type="entry name" value="Glutathione synthetase ATP-binding domain-like"/>
    <property type="match status" value="1"/>
</dbReference>
<dbReference type="InterPro" id="IPR043938">
    <property type="entry name" value="Ligase_CoA_dom"/>
</dbReference>
<dbReference type="InterPro" id="IPR032875">
    <property type="entry name" value="Succ_CoA_lig_flav_dom"/>
</dbReference>
<dbReference type="Gene3D" id="3.30.470.20">
    <property type="entry name" value="ATP-grasp fold, B domain"/>
    <property type="match status" value="1"/>
</dbReference>
<dbReference type="EMBL" id="AP013035">
    <property type="protein sequence ID" value="BAT72340.1"/>
    <property type="molecule type" value="Genomic_DNA"/>
</dbReference>
<dbReference type="GO" id="GO:0005524">
    <property type="term" value="F:ATP binding"/>
    <property type="evidence" value="ECO:0007669"/>
    <property type="project" value="UniProtKB-UniRule"/>
</dbReference>
<dbReference type="PATRIC" id="fig|1298851.3.peg.1627"/>
<evidence type="ECO:0000256" key="2">
    <source>
        <dbReference type="ARBA" id="ARBA00022741"/>
    </source>
</evidence>
<dbReference type="Gene3D" id="3.30.1490.20">
    <property type="entry name" value="ATP-grasp fold, A domain"/>
    <property type="match status" value="1"/>
</dbReference>
<name>A0A0S3QVI8_THET7</name>
<keyword evidence="7" id="KW-1185">Reference proteome</keyword>
<dbReference type="SUPFAM" id="SSF52210">
    <property type="entry name" value="Succinyl-CoA synthetase domains"/>
    <property type="match status" value="2"/>
</dbReference>
<protein>
    <recommendedName>
        <fullName evidence="5">ATP-grasp domain-containing protein</fullName>
    </recommendedName>
</protein>
<dbReference type="Pfam" id="PF19045">
    <property type="entry name" value="Ligase_CoA_2"/>
    <property type="match status" value="1"/>
</dbReference>
<dbReference type="InterPro" id="IPR016102">
    <property type="entry name" value="Succinyl-CoA_synth-like"/>
</dbReference>
<dbReference type="OrthoDB" id="9807426at2"/>
<dbReference type="Gene3D" id="3.40.50.261">
    <property type="entry name" value="Succinyl-CoA synthetase domains"/>
    <property type="match status" value="2"/>
</dbReference>
<accession>A0A0S3QVI8</accession>
<dbReference type="RefSeq" id="WP_068550424.1">
    <property type="nucleotide sequence ID" value="NZ_AP013035.1"/>
</dbReference>
<dbReference type="PANTHER" id="PTHR43334:SF1">
    <property type="entry name" value="3-HYDROXYPROPIONATE--COA LIGASE [ADP-FORMING]"/>
    <property type="match status" value="1"/>
</dbReference>
<evidence type="ECO:0000259" key="5">
    <source>
        <dbReference type="PROSITE" id="PS50975"/>
    </source>
</evidence>
<dbReference type="Pfam" id="PF13380">
    <property type="entry name" value="CoA_binding_2"/>
    <property type="match status" value="1"/>
</dbReference>
<dbReference type="SUPFAM" id="SSF51735">
    <property type="entry name" value="NAD(P)-binding Rossmann-fold domains"/>
    <property type="match status" value="1"/>
</dbReference>
<reference evidence="7" key="1">
    <citation type="journal article" date="2018" name="Science">
        <title>A primordial and reversible TCA cycle in a facultatively chemolithoautotrophic thermophile.</title>
        <authorList>
            <person name="Nunoura T."/>
            <person name="Chikaraishi Y."/>
            <person name="Izaki R."/>
            <person name="Suwa T."/>
            <person name="Sato T."/>
            <person name="Harada T."/>
            <person name="Mori K."/>
            <person name="Kato Y."/>
            <person name="Miyazaki M."/>
            <person name="Shimamura S."/>
            <person name="Yanagawa K."/>
            <person name="Shuto A."/>
            <person name="Ohkouchi N."/>
            <person name="Fujita N."/>
            <person name="Takaki Y."/>
            <person name="Atomi H."/>
            <person name="Takai K."/>
        </authorList>
    </citation>
    <scope>NUCLEOTIDE SEQUENCE [LARGE SCALE GENOMIC DNA]</scope>
    <source>
        <strain evidence="7">DSM 17441 / JCM 13301 / NBRC 103674 / ABI70S6</strain>
    </source>
</reference>
<dbReference type="PANTHER" id="PTHR43334">
    <property type="entry name" value="ACETATE--COA LIGASE [ADP-FORMING]"/>
    <property type="match status" value="1"/>
</dbReference>
<keyword evidence="3 4" id="KW-0067">ATP-binding</keyword>
<dbReference type="KEGG" id="ttk:TST_1554"/>
<dbReference type="Proteomes" id="UP000063234">
    <property type="component" value="Chromosome"/>
</dbReference>
<dbReference type="PROSITE" id="PS50975">
    <property type="entry name" value="ATP_GRASP"/>
    <property type="match status" value="1"/>
</dbReference>
<evidence type="ECO:0000256" key="1">
    <source>
        <dbReference type="ARBA" id="ARBA00022598"/>
    </source>
</evidence>
<dbReference type="SMART" id="SM00881">
    <property type="entry name" value="CoA_binding"/>
    <property type="match status" value="1"/>
</dbReference>
<proteinExistence type="predicted"/>
<dbReference type="Pfam" id="PF13607">
    <property type="entry name" value="Succ_CoA_lig"/>
    <property type="match status" value="1"/>
</dbReference>
<dbReference type="GO" id="GO:0043758">
    <property type="term" value="F:acetate-CoA ligase (ADP-forming) activity"/>
    <property type="evidence" value="ECO:0007669"/>
    <property type="project" value="InterPro"/>
</dbReference>
<keyword evidence="1" id="KW-0436">Ligase</keyword>
<evidence type="ECO:0000313" key="6">
    <source>
        <dbReference type="EMBL" id="BAT72340.1"/>
    </source>
</evidence>
<dbReference type="InterPro" id="IPR011761">
    <property type="entry name" value="ATP-grasp"/>
</dbReference>
<dbReference type="InterPro" id="IPR051538">
    <property type="entry name" value="Acyl-CoA_Synth/Transferase"/>
</dbReference>
<evidence type="ECO:0000313" key="7">
    <source>
        <dbReference type="Proteomes" id="UP000063234"/>
    </source>
</evidence>
<evidence type="ECO:0000256" key="3">
    <source>
        <dbReference type="ARBA" id="ARBA00022840"/>
    </source>
</evidence>
<sequence length="690" mass="74510">MTTVMDNFFKPKSVAIVGATASEKKVGYAVLRNILKSGYKGAIYPVNPKRKEIMGLEVYNSISQLPETPELAVLVVPPESCIAAIDELGKMGTKAFLVISAGFKETGEYGKQLEEKLVCTARKYDASIIGPNCLGIMDTHTPINATFATVTPPKGNVAVISQSGALLSAFFDWSIDEGVGFSKVISLGNQSDLDQSDFLEYLAEDPETDVVLLYVEGIKKGTKFIKAIKKASSQKPVLILKVGRSEAGARASSSHTGSVTGSHDAYKAAVKKGGALSVETMEDLFIAAKIFSRYRPQTVKNVAILTNAGGPGIIATDALESSSINLAKLSEETKQPLKKVLPPMASVNNPVDVIGDADALRYKNALEILLSSEETDSVIVLLTPQLMTEIAETARVIARHKNSKPIVAAFMGRHRVSEGIEILKSNGIPNYEFPEHTVKAFDFMNLYLERKEGYSLQADVTITERKLEAIKEKVEGYSLNNIKYLDEFPSLEIIELAEIPTPKRVLAKSEDEAVEAAQRIGFPVVMKVSSPKALHKSDIGGVVTGVNGIEEVKKYFNKLNNLVPETRGVLVEETAPDGIDLIVGFKKDPTFGAVVVVGLGGIYVEILKDIAHGIAPLSTKEATAMLKSLKSYPVLEGARGSIKVDVELLAEIISKFSVLAASIEELKEGEINPLRATADRIIALDARFIL</sequence>
<dbReference type="AlphaFoldDB" id="A0A0S3QVI8"/>
<dbReference type="InterPro" id="IPR036291">
    <property type="entry name" value="NAD(P)-bd_dom_sf"/>
</dbReference>
<dbReference type="Pfam" id="PF13549">
    <property type="entry name" value="ATP-grasp_5"/>
    <property type="match status" value="1"/>
</dbReference>
<feature type="domain" description="ATP-grasp" evidence="5">
    <location>
        <begin position="491"/>
        <end position="690"/>
    </location>
</feature>
<dbReference type="GO" id="GO:0046872">
    <property type="term" value="F:metal ion binding"/>
    <property type="evidence" value="ECO:0007669"/>
    <property type="project" value="InterPro"/>
</dbReference>
<dbReference type="InterPro" id="IPR003781">
    <property type="entry name" value="CoA-bd"/>
</dbReference>
<dbReference type="Gene3D" id="3.40.50.720">
    <property type="entry name" value="NAD(P)-binding Rossmann-like Domain"/>
    <property type="match status" value="1"/>
</dbReference>
<gene>
    <name evidence="6" type="ORF">TST_1554</name>
</gene>
<evidence type="ECO:0000256" key="4">
    <source>
        <dbReference type="PROSITE-ProRule" id="PRU00409"/>
    </source>
</evidence>
<organism evidence="6 7">
    <name type="scientific">Thermosulfidibacter takaii (strain DSM 17441 / JCM 13301 / NBRC 103674 / ABI70S6)</name>
    <dbReference type="NCBI Taxonomy" id="1298851"/>
    <lineage>
        <taxon>Bacteria</taxon>
        <taxon>Pseudomonadati</taxon>
        <taxon>Thermosulfidibacterota</taxon>
        <taxon>Thermosulfidibacteria</taxon>
        <taxon>Thermosulfidibacterales</taxon>
        <taxon>Thermosulfidibacteraceae</taxon>
    </lineage>
</organism>